<evidence type="ECO:0000256" key="1">
    <source>
        <dbReference type="SAM" id="MobiDB-lite"/>
    </source>
</evidence>
<feature type="region of interest" description="Disordered" evidence="1">
    <location>
        <begin position="1184"/>
        <end position="1206"/>
    </location>
</feature>
<accession>A0A8S1J423</accession>
<keyword evidence="2" id="KW-1133">Transmembrane helix</keyword>
<organism evidence="5 6">
    <name type="scientific">Ostreobium quekettii</name>
    <dbReference type="NCBI Taxonomy" id="121088"/>
    <lineage>
        <taxon>Eukaryota</taxon>
        <taxon>Viridiplantae</taxon>
        <taxon>Chlorophyta</taxon>
        <taxon>core chlorophytes</taxon>
        <taxon>Ulvophyceae</taxon>
        <taxon>TCBD clade</taxon>
        <taxon>Bryopsidales</taxon>
        <taxon>Ostreobineae</taxon>
        <taxon>Ostreobiaceae</taxon>
        <taxon>Ostreobium</taxon>
    </lineage>
</organism>
<dbReference type="Pfam" id="PF00069">
    <property type="entry name" value="Pkinase"/>
    <property type="match status" value="1"/>
</dbReference>
<dbReference type="InterPro" id="IPR051681">
    <property type="entry name" value="Ser/Thr_Kinases-Pseudokinases"/>
</dbReference>
<keyword evidence="2" id="KW-0472">Membrane</keyword>
<evidence type="ECO:0000256" key="2">
    <source>
        <dbReference type="SAM" id="Phobius"/>
    </source>
</evidence>
<dbReference type="PROSITE" id="PS50011">
    <property type="entry name" value="PROTEIN_KINASE_DOM"/>
    <property type="match status" value="1"/>
</dbReference>
<dbReference type="PROSITE" id="PS00109">
    <property type="entry name" value="PROTEIN_KINASE_TYR"/>
    <property type="match status" value="1"/>
</dbReference>
<dbReference type="EMBL" id="CAJHUC010001287">
    <property type="protein sequence ID" value="CAD7700531.1"/>
    <property type="molecule type" value="Genomic_DNA"/>
</dbReference>
<sequence length="1215" mass="130819">MATGAGQRPGAAVLAALLLLTLPCALSQTDTDAGGSGAVATVEVESAVELQAALSPQGARDANAISVSGDIFADPLSFLPTLTVGRPLSICGADRGVIFSAVERFAVVGVNASVTWCDMTFDLTFKEVGDGSRLESMMFDVGAGGSLVYERVDFYVGGELFGRLLADLEVARGAGNGTGDVRAVSGPEKVVIEFVALGRAVLRDVVVRVENTPLPDPTELERANSTRGVARLTGARQINTAPLDVTLEHNFTVTKCLLEAIAKGEPIPVRRPLTLSPLSQGRESWMVFRDDLLKGFLDVKSQVRFDGVSIENRALSLELFDEGVVNGSRCSPSTCLTDTANATNALADVDRSMLNYDRRMPGCRFVMRNAMMVHSCEFVRDFGTLLLYHRNTIQRDTNVTRSLGDFVGLSDVQSPDEKTIQFRRFMGWGMCMEDTVMTCSEFAVEHMAVPRCVMFENTDRTDPEATTEANAYYYEGTSSIDDETNTSDYYPTSSDYEDDEQNKKSEITKQVTSTVGIVLVVLGGLVVIGMAAIYVFWSRLPRLPWKKEYKDLGMRSTTSKDEGSPVPPPGKPPRGGNTRGIVKNVEGKQAGSKPELTKESLIVAISEQSAGIEDSCAKIESQIAAGGNGVVYKGTWKGITVAIKTVVFQDVVDSASRQRQRAVFEAAISSSVAHKNIVQTYAYNFKRLEASSLTTDFIASKQPSKTNPATNNTQVMVDWKLYIVQEFCDGGSLRECLDDRRLLSRDGLPKLPALLEIGQGVASGLNHLHTQHNIVHGDLSSKNILLKKEAGDGPDALGVAKIADFGLSIKMGLLQSHISNQRAGTPFYMAPEVCQDGKMSKKADVFSFGVFLWELYHSKKCYYAADNSGLRYHPLFPKFPITCPMPYAMLCVVCISPDPRNRPDFNFVSRVLAALKKQADSHQFSSVRELRSRNMRIAAGLGRLTSGDILGVIAEQVGISLTDPSNAGGSSEGSPASDLTPSGAMTHTEKMFLNPSYDSQQNVQSGNGAVHLNQAFVAPLHCVVSVSVAEEHNPVAPRGIDEEFAISWQCDSAVEPAWQRPALKDRYPARVGGPASAVPLSADLSSQCWPCPITVTGSESTGKDLLVDFSGTSNGSKNASSKGTHQAGKATKQLGSAAGHGLGANRAAKASSGAADFAAQEVPVSIDVQAAFVLQHPIEEEQEECEDIHSGLLEGREKSDASAPDDLQYQFPNLI</sequence>
<proteinExistence type="predicted"/>
<feature type="chain" id="PRO_5035891435" description="Protein kinase domain-containing protein" evidence="3">
    <location>
        <begin position="28"/>
        <end position="1215"/>
    </location>
</feature>
<name>A0A8S1J423_9CHLO</name>
<feature type="transmembrane region" description="Helical" evidence="2">
    <location>
        <begin position="515"/>
        <end position="537"/>
    </location>
</feature>
<reference evidence="5" key="1">
    <citation type="submission" date="2020-12" db="EMBL/GenBank/DDBJ databases">
        <authorList>
            <person name="Iha C."/>
        </authorList>
    </citation>
    <scope>NUCLEOTIDE SEQUENCE</scope>
</reference>
<evidence type="ECO:0000313" key="6">
    <source>
        <dbReference type="Proteomes" id="UP000708148"/>
    </source>
</evidence>
<keyword evidence="3" id="KW-0732">Signal</keyword>
<dbReference type="InterPro" id="IPR011009">
    <property type="entry name" value="Kinase-like_dom_sf"/>
</dbReference>
<feature type="signal peptide" evidence="3">
    <location>
        <begin position="1"/>
        <end position="27"/>
    </location>
</feature>
<dbReference type="PANTHER" id="PTHR44329:SF214">
    <property type="entry name" value="PROTEIN KINASE DOMAIN-CONTAINING PROTEIN"/>
    <property type="match status" value="1"/>
</dbReference>
<feature type="domain" description="Protein kinase" evidence="4">
    <location>
        <begin position="617"/>
        <end position="925"/>
    </location>
</feature>
<comment type="caution">
    <text evidence="5">The sequence shown here is derived from an EMBL/GenBank/DDBJ whole genome shotgun (WGS) entry which is preliminary data.</text>
</comment>
<keyword evidence="6" id="KW-1185">Reference proteome</keyword>
<dbReference type="PANTHER" id="PTHR44329">
    <property type="entry name" value="SERINE/THREONINE-PROTEIN KINASE TNNI3K-RELATED"/>
    <property type="match status" value="1"/>
</dbReference>
<feature type="region of interest" description="Disordered" evidence="1">
    <location>
        <begin position="963"/>
        <end position="983"/>
    </location>
</feature>
<dbReference type="Proteomes" id="UP000708148">
    <property type="component" value="Unassembled WGS sequence"/>
</dbReference>
<dbReference type="InterPro" id="IPR000719">
    <property type="entry name" value="Prot_kinase_dom"/>
</dbReference>
<evidence type="ECO:0000313" key="5">
    <source>
        <dbReference type="EMBL" id="CAD7700531.1"/>
    </source>
</evidence>
<feature type="region of interest" description="Disordered" evidence="1">
    <location>
        <begin position="473"/>
        <end position="506"/>
    </location>
</feature>
<keyword evidence="2" id="KW-0812">Transmembrane</keyword>
<dbReference type="GO" id="GO:0004674">
    <property type="term" value="F:protein serine/threonine kinase activity"/>
    <property type="evidence" value="ECO:0007669"/>
    <property type="project" value="TreeGrafter"/>
</dbReference>
<feature type="region of interest" description="Disordered" evidence="1">
    <location>
        <begin position="554"/>
        <end position="593"/>
    </location>
</feature>
<protein>
    <recommendedName>
        <fullName evidence="4">Protein kinase domain-containing protein</fullName>
    </recommendedName>
</protein>
<dbReference type="Gene3D" id="1.10.510.10">
    <property type="entry name" value="Transferase(Phosphotransferase) domain 1"/>
    <property type="match status" value="1"/>
</dbReference>
<dbReference type="GO" id="GO:0005524">
    <property type="term" value="F:ATP binding"/>
    <property type="evidence" value="ECO:0007669"/>
    <property type="project" value="InterPro"/>
</dbReference>
<feature type="compositionally biased region" description="Basic and acidic residues" evidence="1">
    <location>
        <begin position="554"/>
        <end position="563"/>
    </location>
</feature>
<dbReference type="OrthoDB" id="69842at2759"/>
<dbReference type="SUPFAM" id="SSF56112">
    <property type="entry name" value="Protein kinase-like (PK-like)"/>
    <property type="match status" value="1"/>
</dbReference>
<dbReference type="AlphaFoldDB" id="A0A8S1J423"/>
<evidence type="ECO:0000259" key="4">
    <source>
        <dbReference type="PROSITE" id="PS50011"/>
    </source>
</evidence>
<gene>
    <name evidence="5" type="ORF">OSTQU699_LOCUS5890</name>
</gene>
<evidence type="ECO:0000256" key="3">
    <source>
        <dbReference type="SAM" id="SignalP"/>
    </source>
</evidence>
<dbReference type="InterPro" id="IPR008266">
    <property type="entry name" value="Tyr_kinase_AS"/>
</dbReference>